<comment type="subcellular location">
    <subcellularLocation>
        <location evidence="1">Membrane</location>
        <topology evidence="1">Multi-pass membrane protein</topology>
    </subcellularLocation>
</comment>
<feature type="transmembrane region" description="Helical" evidence="6">
    <location>
        <begin position="20"/>
        <end position="41"/>
    </location>
</feature>
<dbReference type="PANTHER" id="PTHR23501:SF197">
    <property type="entry name" value="COMD"/>
    <property type="match status" value="1"/>
</dbReference>
<evidence type="ECO:0000256" key="3">
    <source>
        <dbReference type="ARBA" id="ARBA00022692"/>
    </source>
</evidence>
<sequence length="455" mass="47627">MKKQTLATAEIPQNNQRLGVLAVIAALFLAAVDSTIVATVLPTIGQQLGHPALYPWVMSAFLLPVALVAPLAGACGDRLGVSVTLKLFLMLFLAASVLAALSPSMPVLILARALQGGGAGGIIVLSYSLLAALFDIDKRGKMQGMLSSVWGLSAIVGPLLGSVLASTLGWRMIFWFNLPVGLLALLLLWVTPVVGKGGGRVRVDILAQLLLVILASSLLLLMSQPKGLNGMIPVLWAAMLISLLLLGLRVRARPESSPVPLQFLQRRELVAVIILVLLSSAGLYASVTLMPLALSQQSGSAATTGLLIMLAAMGWVIGAAFCGSKLSRTGYLYMALFGMFLLAAGAFLVIPALGHHMIVLVAVALLLIGLGMGFTATTTLVFTQNTAPADRLGAWTATVQFLRNLGAALGVNALAAIQLHLSGIHAFQVCFGILGVSMLTGLCFTLLLPRTYPKK</sequence>
<keyword evidence="5 6" id="KW-0472">Membrane</keyword>
<dbReference type="PROSITE" id="PS50850">
    <property type="entry name" value="MFS"/>
    <property type="match status" value="1"/>
</dbReference>
<feature type="transmembrane region" description="Helical" evidence="6">
    <location>
        <begin position="117"/>
        <end position="136"/>
    </location>
</feature>
<feature type="transmembrane region" description="Helical" evidence="6">
    <location>
        <begin position="300"/>
        <end position="323"/>
    </location>
</feature>
<evidence type="ECO:0000259" key="7">
    <source>
        <dbReference type="PROSITE" id="PS50850"/>
    </source>
</evidence>
<feature type="transmembrane region" description="Helical" evidence="6">
    <location>
        <begin position="426"/>
        <end position="448"/>
    </location>
</feature>
<dbReference type="PANTHER" id="PTHR23501">
    <property type="entry name" value="MAJOR FACILITATOR SUPERFAMILY"/>
    <property type="match status" value="1"/>
</dbReference>
<evidence type="ECO:0000256" key="4">
    <source>
        <dbReference type="ARBA" id="ARBA00022989"/>
    </source>
</evidence>
<feature type="transmembrane region" description="Helical" evidence="6">
    <location>
        <begin position="228"/>
        <end position="248"/>
    </location>
</feature>
<dbReference type="InterPro" id="IPR036259">
    <property type="entry name" value="MFS_trans_sf"/>
</dbReference>
<feature type="domain" description="Major facilitator superfamily (MFS) profile" evidence="7">
    <location>
        <begin position="19"/>
        <end position="453"/>
    </location>
</feature>
<keyword evidence="3 6" id="KW-0812">Transmembrane</keyword>
<dbReference type="GO" id="GO:0005886">
    <property type="term" value="C:plasma membrane"/>
    <property type="evidence" value="ECO:0007669"/>
    <property type="project" value="TreeGrafter"/>
</dbReference>
<protein>
    <submittedName>
        <fullName evidence="8">MFS transporter</fullName>
    </submittedName>
</protein>
<evidence type="ECO:0000313" key="8">
    <source>
        <dbReference type="EMBL" id="OAT76303.1"/>
    </source>
</evidence>
<dbReference type="Pfam" id="PF07690">
    <property type="entry name" value="MFS_1"/>
    <property type="match status" value="1"/>
</dbReference>
<feature type="transmembrane region" description="Helical" evidence="6">
    <location>
        <begin position="172"/>
        <end position="191"/>
    </location>
</feature>
<dbReference type="InterPro" id="IPR011701">
    <property type="entry name" value="MFS"/>
</dbReference>
<dbReference type="Gene3D" id="1.20.1720.10">
    <property type="entry name" value="Multidrug resistance protein D"/>
    <property type="match status" value="1"/>
</dbReference>
<dbReference type="SUPFAM" id="SSF103473">
    <property type="entry name" value="MFS general substrate transporter"/>
    <property type="match status" value="1"/>
</dbReference>
<evidence type="ECO:0000256" key="2">
    <source>
        <dbReference type="ARBA" id="ARBA00022475"/>
    </source>
</evidence>
<feature type="transmembrane region" description="Helical" evidence="6">
    <location>
        <begin position="356"/>
        <end position="381"/>
    </location>
</feature>
<evidence type="ECO:0000256" key="1">
    <source>
        <dbReference type="ARBA" id="ARBA00004141"/>
    </source>
</evidence>
<keyword evidence="9" id="KW-1185">Reference proteome</keyword>
<dbReference type="AlphaFoldDB" id="A0A1B7L1V4"/>
<dbReference type="GO" id="GO:0022857">
    <property type="term" value="F:transmembrane transporter activity"/>
    <property type="evidence" value="ECO:0007669"/>
    <property type="project" value="InterPro"/>
</dbReference>
<keyword evidence="2" id="KW-1003">Cell membrane</keyword>
<feature type="transmembrane region" description="Helical" evidence="6">
    <location>
        <begin position="269"/>
        <end position="294"/>
    </location>
</feature>
<dbReference type="Proteomes" id="UP000078225">
    <property type="component" value="Unassembled WGS sequence"/>
</dbReference>
<dbReference type="STRING" id="1691903.A9B99_08230"/>
<proteinExistence type="predicted"/>
<dbReference type="InterPro" id="IPR020846">
    <property type="entry name" value="MFS_dom"/>
</dbReference>
<feature type="transmembrane region" description="Helical" evidence="6">
    <location>
        <begin position="53"/>
        <end position="75"/>
    </location>
</feature>
<comment type="caution">
    <text evidence="8">The sequence shown here is derived from an EMBL/GenBank/DDBJ whole genome shotgun (WGS) entry which is preliminary data.</text>
</comment>
<gene>
    <name evidence="8" type="ORF">A9B99_08230</name>
</gene>
<evidence type="ECO:0000313" key="9">
    <source>
        <dbReference type="Proteomes" id="UP000078225"/>
    </source>
</evidence>
<feature type="transmembrane region" description="Helical" evidence="6">
    <location>
        <begin position="148"/>
        <end position="166"/>
    </location>
</feature>
<feature type="transmembrane region" description="Helical" evidence="6">
    <location>
        <begin position="330"/>
        <end position="350"/>
    </location>
</feature>
<dbReference type="RefSeq" id="WP_064598170.1">
    <property type="nucleotide sequence ID" value="NZ_LYRP01000022.1"/>
</dbReference>
<reference evidence="9" key="1">
    <citation type="submission" date="2016-05" db="EMBL/GenBank/DDBJ databases">
        <authorList>
            <person name="Behera P."/>
            <person name="Vaishampayan P."/>
            <person name="Singh N."/>
            <person name="Raina V."/>
            <person name="Suar M."/>
            <person name="Pattnaik A."/>
            <person name="Rastogi G."/>
        </authorList>
    </citation>
    <scope>NUCLEOTIDE SEQUENCE [LARGE SCALE GENOMIC DNA]</scope>
    <source>
        <strain evidence="9">MP23</strain>
    </source>
</reference>
<evidence type="ECO:0000256" key="6">
    <source>
        <dbReference type="SAM" id="Phobius"/>
    </source>
</evidence>
<dbReference type="OrthoDB" id="9812221at2"/>
<feature type="transmembrane region" description="Helical" evidence="6">
    <location>
        <begin position="401"/>
        <end position="420"/>
    </location>
</feature>
<feature type="transmembrane region" description="Helical" evidence="6">
    <location>
        <begin position="87"/>
        <end position="111"/>
    </location>
</feature>
<accession>A0A1B7L1V4</accession>
<name>A0A1B7L1V4_9ENTR</name>
<dbReference type="EMBL" id="LYRP01000022">
    <property type="protein sequence ID" value="OAT76303.1"/>
    <property type="molecule type" value="Genomic_DNA"/>
</dbReference>
<feature type="transmembrane region" description="Helical" evidence="6">
    <location>
        <begin position="203"/>
        <end position="222"/>
    </location>
</feature>
<organism evidence="8 9">
    <name type="scientific">Mangrovibacter phragmitis</name>
    <dbReference type="NCBI Taxonomy" id="1691903"/>
    <lineage>
        <taxon>Bacteria</taxon>
        <taxon>Pseudomonadati</taxon>
        <taxon>Pseudomonadota</taxon>
        <taxon>Gammaproteobacteria</taxon>
        <taxon>Enterobacterales</taxon>
        <taxon>Enterobacteriaceae</taxon>
        <taxon>Mangrovibacter</taxon>
    </lineage>
</organism>
<dbReference type="Gene3D" id="1.20.1250.20">
    <property type="entry name" value="MFS general substrate transporter like domains"/>
    <property type="match status" value="1"/>
</dbReference>
<keyword evidence="4 6" id="KW-1133">Transmembrane helix</keyword>
<evidence type="ECO:0000256" key="5">
    <source>
        <dbReference type="ARBA" id="ARBA00023136"/>
    </source>
</evidence>